<evidence type="ECO:0000313" key="3">
    <source>
        <dbReference type="Proteomes" id="UP000727857"/>
    </source>
</evidence>
<dbReference type="PROSITE" id="PS50104">
    <property type="entry name" value="TIR"/>
    <property type="match status" value="1"/>
</dbReference>
<reference evidence="2" key="2">
    <citation type="journal article" date="2021" name="PeerJ">
        <title>Extensive microbial diversity within the chicken gut microbiome revealed by metagenomics and culture.</title>
        <authorList>
            <person name="Gilroy R."/>
            <person name="Ravi A."/>
            <person name="Getino M."/>
            <person name="Pursley I."/>
            <person name="Horton D.L."/>
            <person name="Alikhan N.F."/>
            <person name="Baker D."/>
            <person name="Gharbi K."/>
            <person name="Hall N."/>
            <person name="Watson M."/>
            <person name="Adriaenssens E.M."/>
            <person name="Foster-Nyarko E."/>
            <person name="Jarju S."/>
            <person name="Secka A."/>
            <person name="Antonio M."/>
            <person name="Oren A."/>
            <person name="Chaudhuri R.R."/>
            <person name="La Ragione R."/>
            <person name="Hildebrand F."/>
            <person name="Pallen M.J."/>
        </authorList>
    </citation>
    <scope>NUCLEOTIDE SEQUENCE</scope>
    <source>
        <strain evidence="2">517</strain>
    </source>
</reference>
<sequence length="361" mass="41546">MYDVFISYSSKDKTYADAIIHTLEEHGIKCWIAYRDATPGEKYSSSIIAAIRETKVFLLIFSKNSKASVHVKNEINFATKVGSVIIPFRVEDVVPDDSLEYYLGATHWLEALTKPLQNHILRLKDTIKHALSHDTENVAPVTNATATSRRGNLRNVEAEYLYSKGMTPLRIAERLVQNDLELYAGITELNEGSPEQWADFIENCPDNFSYLVNDNDEIVGDWSIVALDEETYARAVNGETVESEFTLDSTEYICFPGEYNGYLLNMSLNMEYKTLENNLKLVDSFFARLESFAKNGIFFKRFCVNVFRRDQQAFYKNFGFTYKCDNRELGKLYEIELLPYPKSALFEKRDVLKKLYEDHNG</sequence>
<evidence type="ECO:0000313" key="2">
    <source>
        <dbReference type="EMBL" id="MBO8423844.1"/>
    </source>
</evidence>
<dbReference type="AlphaFoldDB" id="A0A940DGA4"/>
<dbReference type="GO" id="GO:0007165">
    <property type="term" value="P:signal transduction"/>
    <property type="evidence" value="ECO:0007669"/>
    <property type="project" value="InterPro"/>
</dbReference>
<dbReference type="EMBL" id="JADINF010000059">
    <property type="protein sequence ID" value="MBO8423844.1"/>
    <property type="molecule type" value="Genomic_DNA"/>
</dbReference>
<reference evidence="2" key="1">
    <citation type="submission" date="2020-10" db="EMBL/GenBank/DDBJ databases">
        <authorList>
            <person name="Gilroy R."/>
        </authorList>
    </citation>
    <scope>NUCLEOTIDE SEQUENCE</scope>
    <source>
        <strain evidence="2">517</strain>
    </source>
</reference>
<gene>
    <name evidence="2" type="ORF">IAB16_02300</name>
</gene>
<organism evidence="2 3">
    <name type="scientific">Candidatus Stercoripulliclostridium pullicola</name>
    <dbReference type="NCBI Taxonomy" id="2840953"/>
    <lineage>
        <taxon>Bacteria</taxon>
        <taxon>Bacillati</taxon>
        <taxon>Bacillota</taxon>
        <taxon>Clostridia</taxon>
        <taxon>Eubacteriales</taxon>
        <taxon>Candidatus Stercoripulliclostridium</taxon>
    </lineage>
</organism>
<accession>A0A940DGA4</accession>
<dbReference type="Proteomes" id="UP000727857">
    <property type="component" value="Unassembled WGS sequence"/>
</dbReference>
<feature type="domain" description="TIR" evidence="1">
    <location>
        <begin position="1"/>
        <end position="120"/>
    </location>
</feature>
<proteinExistence type="predicted"/>
<dbReference type="Gene3D" id="3.40.50.10140">
    <property type="entry name" value="Toll/interleukin-1 receptor homology (TIR) domain"/>
    <property type="match status" value="1"/>
</dbReference>
<evidence type="ECO:0000259" key="1">
    <source>
        <dbReference type="PROSITE" id="PS50104"/>
    </source>
</evidence>
<keyword evidence="2" id="KW-0675">Receptor</keyword>
<dbReference type="InterPro" id="IPR035897">
    <property type="entry name" value="Toll_tir_struct_dom_sf"/>
</dbReference>
<dbReference type="InterPro" id="IPR000157">
    <property type="entry name" value="TIR_dom"/>
</dbReference>
<dbReference type="Pfam" id="PF13676">
    <property type="entry name" value="TIR_2"/>
    <property type="match status" value="1"/>
</dbReference>
<protein>
    <submittedName>
        <fullName evidence="2">Toll/interleukin-1 receptor domain-containing protein</fullName>
    </submittedName>
</protein>
<dbReference type="SUPFAM" id="SSF52200">
    <property type="entry name" value="Toll/Interleukin receptor TIR domain"/>
    <property type="match status" value="1"/>
</dbReference>
<comment type="caution">
    <text evidence="2">The sequence shown here is derived from an EMBL/GenBank/DDBJ whole genome shotgun (WGS) entry which is preliminary data.</text>
</comment>
<name>A0A940DGA4_9FIRM</name>